<dbReference type="EMBL" id="HBJA01149917">
    <property type="protein sequence ID" value="CAE0841060.1"/>
    <property type="molecule type" value="Transcribed_RNA"/>
</dbReference>
<protein>
    <submittedName>
        <fullName evidence="2">Uncharacterized protein</fullName>
    </submittedName>
</protein>
<reference evidence="2" key="1">
    <citation type="submission" date="2021-01" db="EMBL/GenBank/DDBJ databases">
        <authorList>
            <person name="Corre E."/>
            <person name="Pelletier E."/>
            <person name="Niang G."/>
            <person name="Scheremetjew M."/>
            <person name="Finn R."/>
            <person name="Kale V."/>
            <person name="Holt S."/>
            <person name="Cochrane G."/>
            <person name="Meng A."/>
            <person name="Brown T."/>
            <person name="Cohen L."/>
        </authorList>
    </citation>
    <scope>NUCLEOTIDE SEQUENCE</scope>
    <source>
        <strain evidence="2">CCMP1594</strain>
    </source>
</reference>
<evidence type="ECO:0000313" key="2">
    <source>
        <dbReference type="EMBL" id="CAE0841060.1"/>
    </source>
</evidence>
<sequence length="107" mass="12352">MVENHHRTPFGTPSPFARGGTHPNPRLRPPAMARTRPLQSHRRAREKAHQLPRDSHVVSEDCVSLRIPNLRHTHHSPRANEGHRRWTRLTQMLRTGIRALFVSDLDA</sequence>
<proteinExistence type="predicted"/>
<accession>A0A7S4GM42</accession>
<feature type="compositionally biased region" description="Basic and acidic residues" evidence="1">
    <location>
        <begin position="47"/>
        <end position="59"/>
    </location>
</feature>
<feature type="region of interest" description="Disordered" evidence="1">
    <location>
        <begin position="1"/>
        <end position="60"/>
    </location>
</feature>
<dbReference type="AlphaFoldDB" id="A0A7S4GM42"/>
<organism evidence="2">
    <name type="scientific">Eutreptiella gymnastica</name>
    <dbReference type="NCBI Taxonomy" id="73025"/>
    <lineage>
        <taxon>Eukaryota</taxon>
        <taxon>Discoba</taxon>
        <taxon>Euglenozoa</taxon>
        <taxon>Euglenida</taxon>
        <taxon>Spirocuta</taxon>
        <taxon>Euglenophyceae</taxon>
        <taxon>Eutreptiales</taxon>
        <taxon>Eutreptiaceae</taxon>
        <taxon>Eutreptiella</taxon>
    </lineage>
</organism>
<gene>
    <name evidence="2" type="ORF">EGYM00163_LOCUS51576</name>
</gene>
<evidence type="ECO:0000256" key="1">
    <source>
        <dbReference type="SAM" id="MobiDB-lite"/>
    </source>
</evidence>
<name>A0A7S4GM42_9EUGL</name>